<evidence type="ECO:0000259" key="9">
    <source>
        <dbReference type="PROSITE" id="PS50249"/>
    </source>
</evidence>
<accession>A0A4W3K588</accession>
<feature type="domain" description="MPN" evidence="9">
    <location>
        <begin position="274"/>
        <end position="404"/>
    </location>
</feature>
<dbReference type="OMA" id="QHKNKCK"/>
<dbReference type="STRING" id="7868.ENSCMIP00000046343"/>
<name>A0A4W3K588_CALMI</name>
<evidence type="ECO:0000256" key="5">
    <source>
        <dbReference type="ARBA" id="ARBA00022786"/>
    </source>
</evidence>
<dbReference type="FunFam" id="3.40.140.10:FF:000010">
    <property type="entry name" value="AMSH-like protease isoform X1"/>
    <property type="match status" value="1"/>
</dbReference>
<keyword evidence="7" id="KW-0862">Zinc</keyword>
<dbReference type="InterPro" id="IPR000555">
    <property type="entry name" value="JAMM/MPN+_dom"/>
</dbReference>
<keyword evidence="11" id="KW-1185">Reference proteome</keyword>
<sequence length="446" mass="50911">MDTSSGSSKANSCSAKNMNEPYTFTALKKLVAVPDHTDVSLSPVERVRVLTKLGCNIEISEDITPRRYFRSGVEMIRMASVYMKEGNLENAFVLYNKFITLFVEKLPKHRDYQLCAIPEKQDILKKLKEVAFPRADELKIQLISKYSGEHENYYKNQSKSKEGFLDNVEQNQVHEEKERIAKIRQQQLQEEQFRFFEEQLKRQDAVKVQQKEVNLSFSEQSDGGILNCIAAARINNEPSTVMSSAAQPMCPPVDRSLKPRNNASRKSIVGLRNVVLPKDLCQRFLIQADTNTVREIETCGILSGKLTNDEFIITHVIIPKQSGGPDYCDTENEEELFTFQDQHDLITLGWIHTHPTQTAFLSSVDLHTHCSYQLMLPEAIAIVCAPKRNDTGFFQLSFAGMLEVSSCKKKGFHPHMKDPPLYHERVELNEINAFFLVMEQDLQSPN</sequence>
<keyword evidence="6" id="KW-0378">Hydrolase</keyword>
<dbReference type="GO" id="GO:0016020">
    <property type="term" value="C:membrane"/>
    <property type="evidence" value="ECO:0007669"/>
    <property type="project" value="TreeGrafter"/>
</dbReference>
<dbReference type="InterPro" id="IPR037518">
    <property type="entry name" value="MPN"/>
</dbReference>
<evidence type="ECO:0000256" key="4">
    <source>
        <dbReference type="ARBA" id="ARBA00022723"/>
    </source>
</evidence>
<evidence type="ECO:0000256" key="1">
    <source>
        <dbReference type="ARBA" id="ARBA00001947"/>
    </source>
</evidence>
<keyword evidence="3" id="KW-0645">Protease</keyword>
<dbReference type="AlphaFoldDB" id="A0A4W3K588"/>
<reference evidence="11" key="1">
    <citation type="journal article" date="2006" name="Science">
        <title>Ancient noncoding elements conserved in the human genome.</title>
        <authorList>
            <person name="Venkatesh B."/>
            <person name="Kirkness E.F."/>
            <person name="Loh Y.H."/>
            <person name="Halpern A.L."/>
            <person name="Lee A.P."/>
            <person name="Johnson J."/>
            <person name="Dandona N."/>
            <person name="Viswanathan L.D."/>
            <person name="Tay A."/>
            <person name="Venter J.C."/>
            <person name="Strausberg R.L."/>
            <person name="Brenner S."/>
        </authorList>
    </citation>
    <scope>NUCLEOTIDE SEQUENCE [LARGE SCALE GENOMIC DNA]</scope>
</reference>
<dbReference type="PANTHER" id="PTHR12947:SF7">
    <property type="entry name" value="AMSH-LIKE PROTEASE"/>
    <property type="match status" value="1"/>
</dbReference>
<dbReference type="Pfam" id="PF01398">
    <property type="entry name" value="JAB"/>
    <property type="match status" value="1"/>
</dbReference>
<comment type="similarity">
    <text evidence="2">Belongs to the peptidase M67C family.</text>
</comment>
<keyword evidence="8" id="KW-0482">Metalloprotease</keyword>
<dbReference type="GO" id="GO:0046872">
    <property type="term" value="F:metal ion binding"/>
    <property type="evidence" value="ECO:0007669"/>
    <property type="project" value="UniProtKB-KW"/>
</dbReference>
<reference evidence="11" key="3">
    <citation type="journal article" date="2014" name="Nature">
        <title>Elephant shark genome provides unique insights into gnathostome evolution.</title>
        <authorList>
            <consortium name="International Elephant Shark Genome Sequencing Consortium"/>
            <person name="Venkatesh B."/>
            <person name="Lee A.P."/>
            <person name="Ravi V."/>
            <person name="Maurya A.K."/>
            <person name="Lian M.M."/>
            <person name="Swann J.B."/>
            <person name="Ohta Y."/>
            <person name="Flajnik M.F."/>
            <person name="Sutoh Y."/>
            <person name="Kasahara M."/>
            <person name="Hoon S."/>
            <person name="Gangu V."/>
            <person name="Roy S.W."/>
            <person name="Irimia M."/>
            <person name="Korzh V."/>
            <person name="Kondrychyn I."/>
            <person name="Lim Z.W."/>
            <person name="Tay B.H."/>
            <person name="Tohari S."/>
            <person name="Kong K.W."/>
            <person name="Ho S."/>
            <person name="Lorente-Galdos B."/>
            <person name="Quilez J."/>
            <person name="Marques-Bonet T."/>
            <person name="Raney B.J."/>
            <person name="Ingham P.W."/>
            <person name="Tay A."/>
            <person name="Hillier L.W."/>
            <person name="Minx P."/>
            <person name="Boehm T."/>
            <person name="Wilson R.K."/>
            <person name="Brenner S."/>
            <person name="Warren W.C."/>
        </authorList>
    </citation>
    <scope>NUCLEOTIDE SEQUENCE [LARGE SCALE GENOMIC DNA]</scope>
</reference>
<dbReference type="Proteomes" id="UP000314986">
    <property type="component" value="Unassembled WGS sequence"/>
</dbReference>
<dbReference type="Gene3D" id="1.20.58.80">
    <property type="entry name" value="Phosphotransferase system, lactose/cellobiose-type IIA subunit"/>
    <property type="match status" value="1"/>
</dbReference>
<dbReference type="Gene3D" id="3.40.140.10">
    <property type="entry name" value="Cytidine Deaminase, domain 2"/>
    <property type="match status" value="1"/>
</dbReference>
<dbReference type="Ensembl" id="ENSCMIT00000047003.1">
    <property type="protein sequence ID" value="ENSCMIP00000046343.1"/>
    <property type="gene ID" value="ENSCMIG00000019048.1"/>
</dbReference>
<evidence type="ECO:0000256" key="3">
    <source>
        <dbReference type="ARBA" id="ARBA00022670"/>
    </source>
</evidence>
<evidence type="ECO:0000256" key="2">
    <source>
        <dbReference type="ARBA" id="ARBA00010981"/>
    </source>
</evidence>
<dbReference type="CDD" id="cd08066">
    <property type="entry name" value="MPN_AMSH_like"/>
    <property type="match status" value="1"/>
</dbReference>
<dbReference type="GO" id="GO:0006508">
    <property type="term" value="P:proteolysis"/>
    <property type="evidence" value="ECO:0007669"/>
    <property type="project" value="UniProtKB-KW"/>
</dbReference>
<dbReference type="InterPro" id="IPR015063">
    <property type="entry name" value="USP8_dimer"/>
</dbReference>
<dbReference type="GO" id="GO:0070536">
    <property type="term" value="P:protein K63-linked deubiquitination"/>
    <property type="evidence" value="ECO:0007669"/>
    <property type="project" value="InterPro"/>
</dbReference>
<proteinExistence type="inferred from homology"/>
<evidence type="ECO:0000256" key="8">
    <source>
        <dbReference type="ARBA" id="ARBA00023049"/>
    </source>
</evidence>
<dbReference type="GO" id="GO:0061578">
    <property type="term" value="F:K63-linked deubiquitinase activity"/>
    <property type="evidence" value="ECO:0007669"/>
    <property type="project" value="InterPro"/>
</dbReference>
<dbReference type="InParanoid" id="A0A4W3K588"/>
<dbReference type="PANTHER" id="PTHR12947">
    <property type="entry name" value="AMSH-LIKE PROTEASE"/>
    <property type="match status" value="1"/>
</dbReference>
<protein>
    <submittedName>
        <fullName evidence="10">STAM binding protein like 1</fullName>
    </submittedName>
</protein>
<comment type="cofactor">
    <cofactor evidence="1">
        <name>Zn(2+)</name>
        <dbReference type="ChEBI" id="CHEBI:29105"/>
    </cofactor>
</comment>
<dbReference type="InterPro" id="IPR044098">
    <property type="entry name" value="STAMBP/STALP-like_MPN"/>
</dbReference>
<dbReference type="SUPFAM" id="SSF102712">
    <property type="entry name" value="JAB1/MPN domain"/>
    <property type="match status" value="1"/>
</dbReference>
<dbReference type="SMART" id="SM00232">
    <property type="entry name" value="JAB_MPN"/>
    <property type="match status" value="1"/>
</dbReference>
<dbReference type="Pfam" id="PF08969">
    <property type="entry name" value="USP8_dimer"/>
    <property type="match status" value="1"/>
</dbReference>
<dbReference type="GO" id="GO:0005768">
    <property type="term" value="C:endosome"/>
    <property type="evidence" value="ECO:0007669"/>
    <property type="project" value="TreeGrafter"/>
</dbReference>
<evidence type="ECO:0000256" key="6">
    <source>
        <dbReference type="ARBA" id="ARBA00022801"/>
    </source>
</evidence>
<reference evidence="10" key="5">
    <citation type="submission" date="2025-09" db="UniProtKB">
        <authorList>
            <consortium name="Ensembl"/>
        </authorList>
    </citation>
    <scope>IDENTIFICATION</scope>
</reference>
<evidence type="ECO:0000313" key="11">
    <source>
        <dbReference type="Proteomes" id="UP000314986"/>
    </source>
</evidence>
<dbReference type="GeneTree" id="ENSGT00940000153710"/>
<dbReference type="PROSITE" id="PS50249">
    <property type="entry name" value="MPN"/>
    <property type="match status" value="1"/>
</dbReference>
<dbReference type="SUPFAM" id="SSF140856">
    <property type="entry name" value="USP8 N-terminal domain-like"/>
    <property type="match status" value="1"/>
</dbReference>
<keyword evidence="5" id="KW-0833">Ubl conjugation pathway</keyword>
<evidence type="ECO:0000256" key="7">
    <source>
        <dbReference type="ARBA" id="ARBA00022833"/>
    </source>
</evidence>
<reference evidence="10" key="4">
    <citation type="submission" date="2025-08" db="UniProtKB">
        <authorList>
            <consortium name="Ensembl"/>
        </authorList>
    </citation>
    <scope>IDENTIFICATION</scope>
</reference>
<organism evidence="10 11">
    <name type="scientific">Callorhinchus milii</name>
    <name type="common">Ghost shark</name>
    <dbReference type="NCBI Taxonomy" id="7868"/>
    <lineage>
        <taxon>Eukaryota</taxon>
        <taxon>Metazoa</taxon>
        <taxon>Chordata</taxon>
        <taxon>Craniata</taxon>
        <taxon>Vertebrata</taxon>
        <taxon>Chondrichthyes</taxon>
        <taxon>Holocephali</taxon>
        <taxon>Chimaeriformes</taxon>
        <taxon>Callorhinchidae</taxon>
        <taxon>Callorhinchus</taxon>
    </lineage>
</organism>
<evidence type="ECO:0000313" key="10">
    <source>
        <dbReference type="Ensembl" id="ENSCMIP00000046343.1"/>
    </source>
</evidence>
<reference evidence="11" key="2">
    <citation type="journal article" date="2007" name="PLoS Biol.">
        <title>Survey sequencing and comparative analysis of the elephant shark (Callorhinchus milii) genome.</title>
        <authorList>
            <person name="Venkatesh B."/>
            <person name="Kirkness E.F."/>
            <person name="Loh Y.H."/>
            <person name="Halpern A.L."/>
            <person name="Lee A.P."/>
            <person name="Johnson J."/>
            <person name="Dandona N."/>
            <person name="Viswanathan L.D."/>
            <person name="Tay A."/>
            <person name="Venter J.C."/>
            <person name="Strausberg R.L."/>
            <person name="Brenner S."/>
        </authorList>
    </citation>
    <scope>NUCLEOTIDE SEQUENCE [LARGE SCALE GENOMIC DNA]</scope>
</reference>
<dbReference type="GO" id="GO:0140492">
    <property type="term" value="F:metal-dependent deubiquitinase activity"/>
    <property type="evidence" value="ECO:0007669"/>
    <property type="project" value="InterPro"/>
</dbReference>
<keyword evidence="4" id="KW-0479">Metal-binding</keyword>